<feature type="binding site" evidence="2">
    <location>
        <position position="53"/>
    </location>
    <ligand>
        <name>Zn(2+)</name>
        <dbReference type="ChEBI" id="CHEBI:29105"/>
    </ligand>
</feature>
<dbReference type="GO" id="GO:0006310">
    <property type="term" value="P:DNA recombination"/>
    <property type="evidence" value="ECO:0007669"/>
    <property type="project" value="UniProtKB-KW"/>
</dbReference>
<evidence type="ECO:0000256" key="3">
    <source>
        <dbReference type="SAM" id="MobiDB-lite"/>
    </source>
</evidence>
<keyword evidence="2" id="KW-0863">Zinc-finger</keyword>
<dbReference type="Proteomes" id="UP001562425">
    <property type="component" value="Unassembled WGS sequence"/>
</dbReference>
<dbReference type="SMART" id="SM00868">
    <property type="entry name" value="zf-AD"/>
    <property type="match status" value="1"/>
</dbReference>
<dbReference type="Gene3D" id="3.40.1800.20">
    <property type="match status" value="1"/>
</dbReference>
<dbReference type="AlphaFoldDB" id="A0ABD1DKF2"/>
<keyword evidence="6" id="KW-1185">Reference proteome</keyword>
<dbReference type="InterPro" id="IPR012934">
    <property type="entry name" value="Znf_AD"/>
</dbReference>
<evidence type="ECO:0000256" key="1">
    <source>
        <dbReference type="ARBA" id="ARBA00023172"/>
    </source>
</evidence>
<feature type="binding site" evidence="2">
    <location>
        <position position="9"/>
    </location>
    <ligand>
        <name>Zn(2+)</name>
        <dbReference type="ChEBI" id="CHEBI:29105"/>
    </ligand>
</feature>
<keyword evidence="1" id="KW-0233">DNA recombination</keyword>
<evidence type="ECO:0000259" key="4">
    <source>
        <dbReference type="PROSITE" id="PS51915"/>
    </source>
</evidence>
<keyword evidence="2" id="KW-0479">Metal-binding</keyword>
<reference evidence="5 6" key="1">
    <citation type="submission" date="2024-05" db="EMBL/GenBank/DDBJ databases">
        <title>Culex pipiens pipiens assembly and annotation.</title>
        <authorList>
            <person name="Alout H."/>
            <person name="Durand T."/>
        </authorList>
    </citation>
    <scope>NUCLEOTIDE SEQUENCE [LARGE SCALE GENOMIC DNA]</scope>
    <source>
        <strain evidence="5">HA-2024</strain>
        <tissue evidence="5">Whole body</tissue>
    </source>
</reference>
<comment type="caution">
    <text evidence="5">The sequence shown here is derived from an EMBL/GenBank/DDBJ whole genome shotgun (WGS) entry which is preliminary data.</text>
</comment>
<evidence type="ECO:0000256" key="2">
    <source>
        <dbReference type="PROSITE-ProRule" id="PRU01263"/>
    </source>
</evidence>
<feature type="binding site" evidence="2">
    <location>
        <position position="6"/>
    </location>
    <ligand>
        <name>Zn(2+)</name>
        <dbReference type="ChEBI" id="CHEBI:29105"/>
    </ligand>
</feature>
<feature type="domain" description="ZAD" evidence="4">
    <location>
        <begin position="4"/>
        <end position="80"/>
    </location>
</feature>
<keyword evidence="2" id="KW-0862">Zinc</keyword>
<feature type="region of interest" description="Disordered" evidence="3">
    <location>
        <begin position="379"/>
        <end position="403"/>
    </location>
</feature>
<dbReference type="InterPro" id="IPR011010">
    <property type="entry name" value="DNA_brk_join_enz"/>
</dbReference>
<name>A0ABD1DKF2_CULPP</name>
<sequence length="480" mass="53548">MALMMCRICLRPDPMVRLSLFEGTIAGRPAAEVLSIVADVPVLAGDPFPQVCCSDCWQQLEAAFNLRELVRESGRKLGEMLAGVGADRVVVKQELEDVEEQQQDPIGTGTTWSTIVDNYEITKVEMPNPEYNTQGELSESDTDSECPMDVEATAESAFLPEKSKPLYEAAFKKFQEWQARNWIQTVDENCLLAYFAQELKDKRPSTKWSQFSMLRTTINLKMGIDISGFTSLKSLLKRKSDGYCPKKSEILTKEQIFEFLREADDAVHLVTKVALIVGVYGACRREELLKLTLDDIEDLQDSIKITIPNTKTKSMRQFFVTSGTAPGVDMLQLFRAYAQKRAAAATWPRPAAQRSSHGGYGLTTDCREPKALHELVCRHRGRKSSQSGSNHKPPAKRWPKVPKQPRAEKLLLQQSQKALDVSIMSILPDADKVPEVKKKASLVTNFQIFGSGTRTSGLENRSSSGPQIVSGLQVCPSFHQ</sequence>
<protein>
    <recommendedName>
        <fullName evidence="4">ZAD domain-containing protein</fullName>
    </recommendedName>
</protein>
<proteinExistence type="predicted"/>
<dbReference type="Pfam" id="PF07776">
    <property type="entry name" value="zf-AD"/>
    <property type="match status" value="1"/>
</dbReference>
<evidence type="ECO:0000313" key="5">
    <source>
        <dbReference type="EMBL" id="KAL1399710.1"/>
    </source>
</evidence>
<accession>A0ABD1DKF2</accession>
<feature type="binding site" evidence="2">
    <location>
        <position position="56"/>
    </location>
    <ligand>
        <name>Zn(2+)</name>
        <dbReference type="ChEBI" id="CHEBI:29105"/>
    </ligand>
</feature>
<dbReference type="GO" id="GO:0008270">
    <property type="term" value="F:zinc ion binding"/>
    <property type="evidence" value="ECO:0007669"/>
    <property type="project" value="UniProtKB-UniRule"/>
</dbReference>
<dbReference type="EMBL" id="JBEHCU010005471">
    <property type="protein sequence ID" value="KAL1399710.1"/>
    <property type="molecule type" value="Genomic_DNA"/>
</dbReference>
<dbReference type="PROSITE" id="PS51915">
    <property type="entry name" value="ZAD"/>
    <property type="match status" value="1"/>
</dbReference>
<dbReference type="SUPFAM" id="SSF56349">
    <property type="entry name" value="DNA breaking-rejoining enzymes"/>
    <property type="match status" value="1"/>
</dbReference>
<dbReference type="Gene3D" id="1.10.443.10">
    <property type="entry name" value="Intergrase catalytic core"/>
    <property type="match status" value="1"/>
</dbReference>
<evidence type="ECO:0000313" key="6">
    <source>
        <dbReference type="Proteomes" id="UP001562425"/>
    </source>
</evidence>
<dbReference type="InterPro" id="IPR013762">
    <property type="entry name" value="Integrase-like_cat_sf"/>
</dbReference>
<dbReference type="SUPFAM" id="SSF57716">
    <property type="entry name" value="Glucocorticoid receptor-like (DNA-binding domain)"/>
    <property type="match status" value="1"/>
</dbReference>
<organism evidence="5 6">
    <name type="scientific">Culex pipiens pipiens</name>
    <name type="common">Northern house mosquito</name>
    <dbReference type="NCBI Taxonomy" id="38569"/>
    <lineage>
        <taxon>Eukaryota</taxon>
        <taxon>Metazoa</taxon>
        <taxon>Ecdysozoa</taxon>
        <taxon>Arthropoda</taxon>
        <taxon>Hexapoda</taxon>
        <taxon>Insecta</taxon>
        <taxon>Pterygota</taxon>
        <taxon>Neoptera</taxon>
        <taxon>Endopterygota</taxon>
        <taxon>Diptera</taxon>
        <taxon>Nematocera</taxon>
        <taxon>Culicoidea</taxon>
        <taxon>Culicidae</taxon>
        <taxon>Culicinae</taxon>
        <taxon>Culicini</taxon>
        <taxon>Culex</taxon>
        <taxon>Culex</taxon>
    </lineage>
</organism>
<gene>
    <name evidence="5" type="ORF">pipiens_002181</name>
</gene>